<evidence type="ECO:0000256" key="1">
    <source>
        <dbReference type="ARBA" id="ARBA00004141"/>
    </source>
</evidence>
<evidence type="ECO:0000256" key="4">
    <source>
        <dbReference type="ARBA" id="ARBA00023136"/>
    </source>
</evidence>
<dbReference type="GO" id="GO:0005886">
    <property type="term" value="C:plasma membrane"/>
    <property type="evidence" value="ECO:0007669"/>
    <property type="project" value="TreeGrafter"/>
</dbReference>
<dbReference type="InterPro" id="IPR010645">
    <property type="entry name" value="MFS_4"/>
</dbReference>
<feature type="transmembrane region" description="Helical" evidence="5">
    <location>
        <begin position="166"/>
        <end position="185"/>
    </location>
</feature>
<feature type="transmembrane region" description="Helical" evidence="5">
    <location>
        <begin position="272"/>
        <end position="290"/>
    </location>
</feature>
<feature type="transmembrane region" description="Helical" evidence="5">
    <location>
        <begin position="358"/>
        <end position="379"/>
    </location>
</feature>
<dbReference type="AlphaFoldDB" id="A0A095SPX5"/>
<dbReference type="PANTHER" id="PTHR23537:SF1">
    <property type="entry name" value="SUGAR TRANSPORTER"/>
    <property type="match status" value="1"/>
</dbReference>
<dbReference type="PANTHER" id="PTHR23537">
    <property type="match status" value="1"/>
</dbReference>
<keyword evidence="8" id="KW-1185">Reference proteome</keyword>
<feature type="transmembrane region" description="Helical" evidence="5">
    <location>
        <begin position="12"/>
        <end position="30"/>
    </location>
</feature>
<feature type="transmembrane region" description="Helical" evidence="5">
    <location>
        <begin position="76"/>
        <end position="94"/>
    </location>
</feature>
<accession>A0A095SPX5</accession>
<keyword evidence="4 5" id="KW-0472">Membrane</keyword>
<sequence length="384" mass="39737">MAATDKDALRIALAGTFSLVIALGIGRFLFTPALPDMIADTNLTAVTGGYLAAVNYGGYLLGAILAMAVPAHRARTAFWSALWVSVITSLLMGLSHTFTPWAINRFLAGIASAIIMVNGSALVLGALPNHLRARLGNIHYAGIGLGISIAALTVALVEQLEGSFPVMWFACGLLALALMAMLRVIPALPHAREQAHSRIPLNRRALGFLIASYTLAGFGYITSTTYLPVIARQQLPALDNAAFYTWLAVGLAAVPANLLWGKLANRAGERNALMMALVVQALGVSAPAWLPGLTGLVTSGLLVGATFTAVVALSMYCGRQLAPHAASMALGALTACYGVGQILGPVVTANLLESSGSFAPGLLGAAAALVGAAVLLLPLSQERF</sequence>
<name>A0A095SPX5_9GAMM</name>
<evidence type="ECO:0000313" key="8">
    <source>
        <dbReference type="Proteomes" id="UP000029444"/>
    </source>
</evidence>
<dbReference type="PROSITE" id="PS50850">
    <property type="entry name" value="MFS"/>
    <property type="match status" value="1"/>
</dbReference>
<dbReference type="STRING" id="1177154.Y5S_00378"/>
<dbReference type="PRINTS" id="PR01035">
    <property type="entry name" value="TCRTETA"/>
</dbReference>
<protein>
    <recommendedName>
        <fullName evidence="6">Major facilitator superfamily (MFS) profile domain-containing protein</fullName>
    </recommendedName>
</protein>
<dbReference type="eggNOG" id="COG2814">
    <property type="taxonomic scope" value="Bacteria"/>
</dbReference>
<dbReference type="InterPro" id="IPR020846">
    <property type="entry name" value="MFS_dom"/>
</dbReference>
<reference evidence="7 8" key="1">
    <citation type="submission" date="2012-09" db="EMBL/GenBank/DDBJ databases">
        <title>Genome Sequence of alkane-degrading Bacterium Alcanivorax sp. 19-m-6.</title>
        <authorList>
            <person name="Lai Q."/>
            <person name="Shao Z."/>
        </authorList>
    </citation>
    <scope>NUCLEOTIDE SEQUENCE [LARGE SCALE GENOMIC DNA]</scope>
    <source>
        <strain evidence="7 8">19-m-6</strain>
    </source>
</reference>
<evidence type="ECO:0000256" key="2">
    <source>
        <dbReference type="ARBA" id="ARBA00022692"/>
    </source>
</evidence>
<keyword evidence="2 5" id="KW-0812">Transmembrane</keyword>
<dbReference type="Gene3D" id="1.20.1250.20">
    <property type="entry name" value="MFS general substrate transporter like domains"/>
    <property type="match status" value="2"/>
</dbReference>
<feature type="transmembrane region" description="Helical" evidence="5">
    <location>
        <begin position="241"/>
        <end position="260"/>
    </location>
</feature>
<proteinExistence type="predicted"/>
<gene>
    <name evidence="7" type="ORF">Y5S_00378</name>
</gene>
<organism evidence="7 8">
    <name type="scientific">Alcanivorax nanhaiticus</name>
    <dbReference type="NCBI Taxonomy" id="1177154"/>
    <lineage>
        <taxon>Bacteria</taxon>
        <taxon>Pseudomonadati</taxon>
        <taxon>Pseudomonadota</taxon>
        <taxon>Gammaproteobacteria</taxon>
        <taxon>Oceanospirillales</taxon>
        <taxon>Alcanivoracaceae</taxon>
        <taxon>Alcanivorax</taxon>
    </lineage>
</organism>
<dbReference type="PATRIC" id="fig|1177154.3.peg.384"/>
<feature type="transmembrane region" description="Helical" evidence="5">
    <location>
        <begin position="329"/>
        <end position="352"/>
    </location>
</feature>
<dbReference type="InterPro" id="IPR036259">
    <property type="entry name" value="MFS_trans_sf"/>
</dbReference>
<dbReference type="InterPro" id="IPR001958">
    <property type="entry name" value="Tet-R_TetA/multi-R_MdtG-like"/>
</dbReference>
<dbReference type="EMBL" id="ARXV01000001">
    <property type="protein sequence ID" value="KGD66711.1"/>
    <property type="molecule type" value="Genomic_DNA"/>
</dbReference>
<dbReference type="GO" id="GO:0022857">
    <property type="term" value="F:transmembrane transporter activity"/>
    <property type="evidence" value="ECO:0007669"/>
    <property type="project" value="InterPro"/>
</dbReference>
<evidence type="ECO:0000259" key="6">
    <source>
        <dbReference type="PROSITE" id="PS50850"/>
    </source>
</evidence>
<dbReference type="SUPFAM" id="SSF103473">
    <property type="entry name" value="MFS general substrate transporter"/>
    <property type="match status" value="1"/>
</dbReference>
<feature type="transmembrane region" description="Helical" evidence="5">
    <location>
        <begin position="50"/>
        <end position="69"/>
    </location>
</feature>
<evidence type="ECO:0000256" key="5">
    <source>
        <dbReference type="SAM" id="Phobius"/>
    </source>
</evidence>
<feature type="transmembrane region" description="Helical" evidence="5">
    <location>
        <begin position="206"/>
        <end position="229"/>
    </location>
</feature>
<feature type="domain" description="Major facilitator superfamily (MFS) profile" evidence="6">
    <location>
        <begin position="8"/>
        <end position="383"/>
    </location>
</feature>
<feature type="transmembrane region" description="Helical" evidence="5">
    <location>
        <begin position="139"/>
        <end position="160"/>
    </location>
</feature>
<dbReference type="OrthoDB" id="9797953at2"/>
<dbReference type="Proteomes" id="UP000029444">
    <property type="component" value="Unassembled WGS sequence"/>
</dbReference>
<feature type="transmembrane region" description="Helical" evidence="5">
    <location>
        <begin position="296"/>
        <end position="317"/>
    </location>
</feature>
<comment type="caution">
    <text evidence="7">The sequence shown here is derived from an EMBL/GenBank/DDBJ whole genome shotgun (WGS) entry which is preliminary data.</text>
</comment>
<feature type="transmembrane region" description="Helical" evidence="5">
    <location>
        <begin position="106"/>
        <end position="127"/>
    </location>
</feature>
<dbReference type="RefSeq" id="WP_035229834.1">
    <property type="nucleotide sequence ID" value="NZ_ARXV01000001.1"/>
</dbReference>
<evidence type="ECO:0000256" key="3">
    <source>
        <dbReference type="ARBA" id="ARBA00022989"/>
    </source>
</evidence>
<dbReference type="Pfam" id="PF06779">
    <property type="entry name" value="MFS_4"/>
    <property type="match status" value="1"/>
</dbReference>
<keyword evidence="3 5" id="KW-1133">Transmembrane helix</keyword>
<evidence type="ECO:0000313" key="7">
    <source>
        <dbReference type="EMBL" id="KGD66711.1"/>
    </source>
</evidence>
<comment type="subcellular location">
    <subcellularLocation>
        <location evidence="1">Membrane</location>
        <topology evidence="1">Multi-pass membrane protein</topology>
    </subcellularLocation>
</comment>